<dbReference type="AlphaFoldDB" id="A0AAV7ATZ1"/>
<dbReference type="GO" id="GO:0005768">
    <property type="term" value="C:endosome"/>
    <property type="evidence" value="ECO:0007669"/>
    <property type="project" value="TreeGrafter"/>
</dbReference>
<dbReference type="GO" id="GO:0030125">
    <property type="term" value="C:clathrin vesicle coat"/>
    <property type="evidence" value="ECO:0007669"/>
    <property type="project" value="TreeGrafter"/>
</dbReference>
<dbReference type="PANTHER" id="PTHR12276:SF120">
    <property type="entry name" value="EPSIN-3"/>
    <property type="match status" value="1"/>
</dbReference>
<comment type="similarity">
    <text evidence="2">Belongs to the epsin family.</text>
</comment>
<dbReference type="CDD" id="cd16990">
    <property type="entry name" value="ENTH_Epsin"/>
    <property type="match status" value="1"/>
</dbReference>
<dbReference type="PROSITE" id="PS50942">
    <property type="entry name" value="ENTH"/>
    <property type="match status" value="1"/>
</dbReference>
<dbReference type="InterPro" id="IPR003903">
    <property type="entry name" value="UIM_dom"/>
</dbReference>
<evidence type="ECO:0000256" key="4">
    <source>
        <dbReference type="ARBA" id="ARBA00022553"/>
    </source>
</evidence>
<keyword evidence="4" id="KW-0597">Phosphoprotein</keyword>
<dbReference type="Gene3D" id="1.25.40.90">
    <property type="match status" value="1"/>
</dbReference>
<gene>
    <name evidence="8" type="ORF">GDO81_012673</name>
</gene>
<accession>A0AAV7ATZ1</accession>
<dbReference type="GO" id="GO:0006897">
    <property type="term" value="P:endocytosis"/>
    <property type="evidence" value="ECO:0007669"/>
    <property type="project" value="TreeGrafter"/>
</dbReference>
<dbReference type="PROSITE" id="PS50330">
    <property type="entry name" value="UIM"/>
    <property type="match status" value="1"/>
</dbReference>
<dbReference type="SMART" id="SM00273">
    <property type="entry name" value="ENTH"/>
    <property type="match status" value="1"/>
</dbReference>
<name>A0AAV7ATZ1_ENGPU</name>
<evidence type="ECO:0000313" key="8">
    <source>
        <dbReference type="EMBL" id="KAG8565024.1"/>
    </source>
</evidence>
<sequence>MATSSLRRQVKNIVHNYSDAEVKVREATSNDPWGPSTTLMAEIAQMTHSAEYPEVMMMVWRRLNDSGKNWRHVYKGLSLLDYLIKNGSNKVVQECNENLIAVQTLKDFQFIDKDGKDHGINVREKAKQIVSLLKDEERIKEERAQAQTTRRRMSQVTAAIDSSHRLRYNEGSVSALSPELEHARPQSTGEEELQLQLALAMSKEEAEKKVPTAPDEEEELQLQVALDQSKEEYEKEQQAKQGEISLIGRALLETQLTGEEDQREPVKKNE</sequence>
<dbReference type="GO" id="GO:0030276">
    <property type="term" value="F:clathrin binding"/>
    <property type="evidence" value="ECO:0007669"/>
    <property type="project" value="TreeGrafter"/>
</dbReference>
<keyword evidence="5" id="KW-0677">Repeat</keyword>
<reference evidence="8" key="1">
    <citation type="thesis" date="2020" institute="ProQuest LLC" country="789 East Eisenhower Parkway, Ann Arbor, MI, USA">
        <title>Comparative Genomics and Chromosome Evolution.</title>
        <authorList>
            <person name="Mudd A.B."/>
        </authorList>
    </citation>
    <scope>NUCLEOTIDE SEQUENCE</scope>
    <source>
        <strain evidence="8">237g6f4</strain>
        <tissue evidence="8">Blood</tissue>
    </source>
</reference>
<evidence type="ECO:0000256" key="3">
    <source>
        <dbReference type="ARBA" id="ARBA00022490"/>
    </source>
</evidence>
<keyword evidence="6" id="KW-0446">Lipid-binding</keyword>
<keyword evidence="3" id="KW-0963">Cytoplasm</keyword>
<organism evidence="8 9">
    <name type="scientific">Engystomops pustulosus</name>
    <name type="common">Tungara frog</name>
    <name type="synonym">Physalaemus pustulosus</name>
    <dbReference type="NCBI Taxonomy" id="76066"/>
    <lineage>
        <taxon>Eukaryota</taxon>
        <taxon>Metazoa</taxon>
        <taxon>Chordata</taxon>
        <taxon>Craniata</taxon>
        <taxon>Vertebrata</taxon>
        <taxon>Euteleostomi</taxon>
        <taxon>Amphibia</taxon>
        <taxon>Batrachia</taxon>
        <taxon>Anura</taxon>
        <taxon>Neobatrachia</taxon>
        <taxon>Hyloidea</taxon>
        <taxon>Leptodactylidae</taxon>
        <taxon>Leiuperinae</taxon>
        <taxon>Engystomops</taxon>
    </lineage>
</organism>
<dbReference type="EMBL" id="WNYA01000006">
    <property type="protein sequence ID" value="KAG8565024.1"/>
    <property type="molecule type" value="Genomic_DNA"/>
</dbReference>
<feature type="domain" description="ENTH" evidence="7">
    <location>
        <begin position="12"/>
        <end position="143"/>
    </location>
</feature>
<comment type="caution">
    <text evidence="8">The sequence shown here is derived from an EMBL/GenBank/DDBJ whole genome shotgun (WGS) entry which is preliminary data.</text>
</comment>
<dbReference type="PANTHER" id="PTHR12276">
    <property type="entry name" value="EPSIN/ENT-RELATED"/>
    <property type="match status" value="1"/>
</dbReference>
<dbReference type="FunFam" id="1.25.40.90:FF:000002">
    <property type="entry name" value="epsin-2 isoform X1"/>
    <property type="match status" value="1"/>
</dbReference>
<evidence type="ECO:0000256" key="6">
    <source>
        <dbReference type="ARBA" id="ARBA00023121"/>
    </source>
</evidence>
<evidence type="ECO:0000256" key="5">
    <source>
        <dbReference type="ARBA" id="ARBA00022737"/>
    </source>
</evidence>
<dbReference type="Proteomes" id="UP000824782">
    <property type="component" value="Unassembled WGS sequence"/>
</dbReference>
<keyword evidence="9" id="KW-1185">Reference proteome</keyword>
<evidence type="ECO:0000256" key="1">
    <source>
        <dbReference type="ARBA" id="ARBA00004496"/>
    </source>
</evidence>
<dbReference type="InterPro" id="IPR008942">
    <property type="entry name" value="ENTH_VHS"/>
</dbReference>
<feature type="non-terminal residue" evidence="8">
    <location>
        <position position="270"/>
    </location>
</feature>
<dbReference type="InterPro" id="IPR013809">
    <property type="entry name" value="ENTH"/>
</dbReference>
<dbReference type="Pfam" id="PF01417">
    <property type="entry name" value="ENTH"/>
    <property type="match status" value="1"/>
</dbReference>
<protein>
    <recommendedName>
        <fullName evidence="7">ENTH domain-containing protein</fullName>
    </recommendedName>
</protein>
<evidence type="ECO:0000259" key="7">
    <source>
        <dbReference type="PROSITE" id="PS50942"/>
    </source>
</evidence>
<dbReference type="SUPFAM" id="SSF48464">
    <property type="entry name" value="ENTH/VHS domain"/>
    <property type="match status" value="1"/>
</dbReference>
<dbReference type="GO" id="GO:0005886">
    <property type="term" value="C:plasma membrane"/>
    <property type="evidence" value="ECO:0007669"/>
    <property type="project" value="TreeGrafter"/>
</dbReference>
<dbReference type="SMART" id="SM00726">
    <property type="entry name" value="UIM"/>
    <property type="match status" value="2"/>
</dbReference>
<proteinExistence type="inferred from homology"/>
<comment type="subcellular location">
    <subcellularLocation>
        <location evidence="1">Cytoplasm</location>
    </subcellularLocation>
</comment>
<evidence type="ECO:0000256" key="2">
    <source>
        <dbReference type="ARBA" id="ARBA00010130"/>
    </source>
</evidence>
<evidence type="ECO:0000313" key="9">
    <source>
        <dbReference type="Proteomes" id="UP000824782"/>
    </source>
</evidence>
<dbReference type="GO" id="GO:0005543">
    <property type="term" value="F:phospholipid binding"/>
    <property type="evidence" value="ECO:0007669"/>
    <property type="project" value="TreeGrafter"/>
</dbReference>